<proteinExistence type="predicted"/>
<dbReference type="AlphaFoldDB" id="A0A1I7W8J9"/>
<organism evidence="1 2">
    <name type="scientific">Heterorhabditis bacteriophora</name>
    <name type="common">Entomopathogenic nematode worm</name>
    <dbReference type="NCBI Taxonomy" id="37862"/>
    <lineage>
        <taxon>Eukaryota</taxon>
        <taxon>Metazoa</taxon>
        <taxon>Ecdysozoa</taxon>
        <taxon>Nematoda</taxon>
        <taxon>Chromadorea</taxon>
        <taxon>Rhabditida</taxon>
        <taxon>Rhabditina</taxon>
        <taxon>Rhabditomorpha</taxon>
        <taxon>Strongyloidea</taxon>
        <taxon>Heterorhabditidae</taxon>
        <taxon>Heterorhabditis</taxon>
    </lineage>
</organism>
<reference evidence="2" key="1">
    <citation type="submission" date="2016-11" db="UniProtKB">
        <authorList>
            <consortium name="WormBaseParasite"/>
        </authorList>
    </citation>
    <scope>IDENTIFICATION</scope>
</reference>
<dbReference type="WBParaSite" id="Hba_00963">
    <property type="protein sequence ID" value="Hba_00963"/>
    <property type="gene ID" value="Hba_00963"/>
</dbReference>
<evidence type="ECO:0000313" key="1">
    <source>
        <dbReference type="Proteomes" id="UP000095283"/>
    </source>
</evidence>
<sequence length="71" mass="8258">MEEGELTKPTLPLVPDKCGPPTINLNFLLDFAVQQIYHEITVLTEFPRRNLNLACFQYFTYFHSIKLLSVK</sequence>
<accession>A0A1I7W8J9</accession>
<dbReference type="Proteomes" id="UP000095283">
    <property type="component" value="Unplaced"/>
</dbReference>
<keyword evidence="1" id="KW-1185">Reference proteome</keyword>
<evidence type="ECO:0000313" key="2">
    <source>
        <dbReference type="WBParaSite" id="Hba_00963"/>
    </source>
</evidence>
<name>A0A1I7W8J9_HETBA</name>
<protein>
    <submittedName>
        <fullName evidence="2">Uncharacterized protein</fullName>
    </submittedName>
</protein>